<evidence type="ECO:0000313" key="6">
    <source>
        <dbReference type="Proteomes" id="UP001172101"/>
    </source>
</evidence>
<keyword evidence="6" id="KW-1185">Reference proteome</keyword>
<evidence type="ECO:0000256" key="1">
    <source>
        <dbReference type="ARBA" id="ARBA00005725"/>
    </source>
</evidence>
<dbReference type="SUPFAM" id="SSF51735">
    <property type="entry name" value="NAD(P)-binding Rossmann-fold domains"/>
    <property type="match status" value="1"/>
</dbReference>
<name>A0AA40E7N5_9PEZI</name>
<dbReference type="RefSeq" id="XP_060300962.1">
    <property type="nucleotide sequence ID" value="XM_060436966.1"/>
</dbReference>
<dbReference type="InterPro" id="IPR051609">
    <property type="entry name" value="NmrA/Isoflavone_reductase-like"/>
</dbReference>
<dbReference type="GO" id="GO:0016491">
    <property type="term" value="F:oxidoreductase activity"/>
    <property type="evidence" value="ECO:0007669"/>
    <property type="project" value="UniProtKB-KW"/>
</dbReference>
<sequence length="320" mass="34950">MVKVAVAGGSGQVAREVIDALVAAGKHKITVLSRSKASPDGTVALGVGWRVVDYSDTGALVEALRGTHTLLSFVQLLSDPGCQSQKNLIDACVTAGVKRFAPSEYGYGSVGSVNLPFWKGKEAVREYLKEVNEKEKVLEYTLFMPGLFLDYLATPYQTAKHIAPLDLIFDYQNCRQFMVEGHEDAIVTLTTAADTAAIVARAVDHDGEWPVNGGIRGNRVTFSQIVKLGEKVRGRPFTINKVKLEDLQAGVLKTPWILARKHSAVSDEQAPEFSTAVPIGMMLTSVSGAWDVGDEFNRLFPDYQFTQMEPFLANVWEGKP</sequence>
<keyword evidence="3" id="KW-0560">Oxidoreductase</keyword>
<dbReference type="AlphaFoldDB" id="A0AA40E7N5"/>
<dbReference type="PANTHER" id="PTHR47706:SF4">
    <property type="entry name" value="NMRA-LIKE DOMAIN-CONTAINING PROTEIN"/>
    <property type="match status" value="1"/>
</dbReference>
<dbReference type="Proteomes" id="UP001172101">
    <property type="component" value="Unassembled WGS sequence"/>
</dbReference>
<dbReference type="EMBL" id="JAUIRO010000002">
    <property type="protein sequence ID" value="KAK0728107.1"/>
    <property type="molecule type" value="Genomic_DNA"/>
</dbReference>
<protein>
    <recommendedName>
        <fullName evidence="4">NmrA-like domain-containing protein</fullName>
    </recommendedName>
</protein>
<dbReference type="InterPro" id="IPR036291">
    <property type="entry name" value="NAD(P)-bd_dom_sf"/>
</dbReference>
<dbReference type="Gene3D" id="3.40.50.720">
    <property type="entry name" value="NAD(P)-binding Rossmann-like Domain"/>
    <property type="match status" value="1"/>
</dbReference>
<dbReference type="GeneID" id="85320236"/>
<comment type="caution">
    <text evidence="5">The sequence shown here is derived from an EMBL/GenBank/DDBJ whole genome shotgun (WGS) entry which is preliminary data.</text>
</comment>
<accession>A0AA40E7N5</accession>
<dbReference type="PANTHER" id="PTHR47706">
    <property type="entry name" value="NMRA-LIKE FAMILY PROTEIN"/>
    <property type="match status" value="1"/>
</dbReference>
<keyword evidence="2" id="KW-0521">NADP</keyword>
<evidence type="ECO:0000256" key="3">
    <source>
        <dbReference type="ARBA" id="ARBA00023002"/>
    </source>
</evidence>
<organism evidence="5 6">
    <name type="scientific">Lasiosphaeria miniovina</name>
    <dbReference type="NCBI Taxonomy" id="1954250"/>
    <lineage>
        <taxon>Eukaryota</taxon>
        <taxon>Fungi</taxon>
        <taxon>Dikarya</taxon>
        <taxon>Ascomycota</taxon>
        <taxon>Pezizomycotina</taxon>
        <taxon>Sordariomycetes</taxon>
        <taxon>Sordariomycetidae</taxon>
        <taxon>Sordariales</taxon>
        <taxon>Lasiosphaeriaceae</taxon>
        <taxon>Lasiosphaeria</taxon>
    </lineage>
</organism>
<feature type="domain" description="NmrA-like" evidence="4">
    <location>
        <begin position="3"/>
        <end position="258"/>
    </location>
</feature>
<evidence type="ECO:0000313" key="5">
    <source>
        <dbReference type="EMBL" id="KAK0728107.1"/>
    </source>
</evidence>
<evidence type="ECO:0000256" key="2">
    <source>
        <dbReference type="ARBA" id="ARBA00022857"/>
    </source>
</evidence>
<reference evidence="5" key="1">
    <citation type="submission" date="2023-06" db="EMBL/GenBank/DDBJ databases">
        <title>Genome-scale phylogeny and comparative genomics of the fungal order Sordariales.</title>
        <authorList>
            <consortium name="Lawrence Berkeley National Laboratory"/>
            <person name="Hensen N."/>
            <person name="Bonometti L."/>
            <person name="Westerberg I."/>
            <person name="Brannstrom I.O."/>
            <person name="Guillou S."/>
            <person name="Cros-Aarteil S."/>
            <person name="Calhoun S."/>
            <person name="Haridas S."/>
            <person name="Kuo A."/>
            <person name="Mondo S."/>
            <person name="Pangilinan J."/>
            <person name="Riley R."/>
            <person name="LaButti K."/>
            <person name="Andreopoulos B."/>
            <person name="Lipzen A."/>
            <person name="Chen C."/>
            <person name="Yanf M."/>
            <person name="Daum C."/>
            <person name="Ng V."/>
            <person name="Clum A."/>
            <person name="Steindorff A."/>
            <person name="Ohm R."/>
            <person name="Martin F."/>
            <person name="Silar P."/>
            <person name="Natvig D."/>
            <person name="Lalanne C."/>
            <person name="Gautier V."/>
            <person name="Ament-velasquez S.L."/>
            <person name="Kruys A."/>
            <person name="Hutchinson M.I."/>
            <person name="Powell A.J."/>
            <person name="Barry K."/>
            <person name="Miller A.N."/>
            <person name="Grigoriev I.V."/>
            <person name="Debuchy R."/>
            <person name="Gladieux P."/>
            <person name="Thoren M.H."/>
            <person name="Johannesson H."/>
        </authorList>
    </citation>
    <scope>NUCLEOTIDE SEQUENCE</scope>
    <source>
        <strain evidence="5">SMH2392-1A</strain>
    </source>
</reference>
<comment type="similarity">
    <text evidence="1">Belongs to the NmrA-type oxidoreductase family. Isoflavone reductase subfamily.</text>
</comment>
<gene>
    <name evidence="5" type="ORF">B0T26DRAFT_637851</name>
</gene>
<dbReference type="Gene3D" id="3.90.25.10">
    <property type="entry name" value="UDP-galactose 4-epimerase, domain 1"/>
    <property type="match status" value="1"/>
</dbReference>
<dbReference type="Pfam" id="PF05368">
    <property type="entry name" value="NmrA"/>
    <property type="match status" value="1"/>
</dbReference>
<evidence type="ECO:0000259" key="4">
    <source>
        <dbReference type="Pfam" id="PF05368"/>
    </source>
</evidence>
<proteinExistence type="inferred from homology"/>
<dbReference type="InterPro" id="IPR008030">
    <property type="entry name" value="NmrA-like"/>
</dbReference>